<dbReference type="RefSeq" id="WP_357991900.1">
    <property type="nucleotide sequence ID" value="NZ_JBEYBR010000042.1"/>
</dbReference>
<dbReference type="EMBL" id="JBEYBR010000042">
    <property type="protein sequence ID" value="MEU2123587.1"/>
    <property type="molecule type" value="Genomic_DNA"/>
</dbReference>
<comment type="caution">
    <text evidence="1">The sequence shown here is derived from an EMBL/GenBank/DDBJ whole genome shotgun (WGS) entry which is preliminary data.</text>
</comment>
<keyword evidence="2" id="KW-1185">Reference proteome</keyword>
<organism evidence="1 2">
    <name type="scientific">Nocardia niwae</name>
    <dbReference type="NCBI Taxonomy" id="626084"/>
    <lineage>
        <taxon>Bacteria</taxon>
        <taxon>Bacillati</taxon>
        <taxon>Actinomycetota</taxon>
        <taxon>Actinomycetes</taxon>
        <taxon>Mycobacteriales</taxon>
        <taxon>Nocardiaceae</taxon>
        <taxon>Nocardia</taxon>
    </lineage>
</organism>
<name>A0ABV2XCF6_9NOCA</name>
<dbReference type="Proteomes" id="UP001550535">
    <property type="component" value="Unassembled WGS sequence"/>
</dbReference>
<sequence>MSPHSATFVAHALSLAALHGPGPWPREGYPLPDEQPRDASEIVFPSVVYDGVSTHHFGTNAHPVAELTDRILADLDDPARLLEHFADLRAVNIADDLVTELRSRHYPPGKLHCAARFVAENATRREVAKLGIVLLGTCGDERDRELLQLLGSLEELALFAVVALMKTQPDRHRAVFELAQRLEGWGRIHAVERLKGSADPDIKAWLLREGFRNGVMNEYLAWIAATTGGLYEALLDDDIDDALLDGAADILRALANGGPAEDMSDYDDAVPVMHRFAELLTQAEPTLGRLDAALALARLAAGTGFEWPVGEPDRLRSRYTFLTAQRRWRDLVTRELASHAVPTEPETPGTRRSNAFAVALSCAGRLGMAVLPNALARLRIDPHNAYVWQWAMQHAGRTTVEHVLALAEQLLPLDESATGPTEALGLGPGYAGDRVIEIIAWNLRDHPGAGHTLLRAALGNRVIGCRRAALAALEAWLPDARPPHAREWVAAAAEREIDLDLRRDMLAFLET</sequence>
<evidence type="ECO:0008006" key="3">
    <source>
        <dbReference type="Google" id="ProtNLM"/>
    </source>
</evidence>
<reference evidence="1 2" key="1">
    <citation type="submission" date="2024-06" db="EMBL/GenBank/DDBJ databases">
        <title>The Natural Products Discovery Center: Release of the First 8490 Sequenced Strains for Exploring Actinobacteria Biosynthetic Diversity.</title>
        <authorList>
            <person name="Kalkreuter E."/>
            <person name="Kautsar S.A."/>
            <person name="Yang D."/>
            <person name="Bader C.D."/>
            <person name="Teijaro C.N."/>
            <person name="Fluegel L."/>
            <person name="Davis C.M."/>
            <person name="Simpson J.R."/>
            <person name="Lauterbach L."/>
            <person name="Steele A.D."/>
            <person name="Gui C."/>
            <person name="Meng S."/>
            <person name="Li G."/>
            <person name="Viehrig K."/>
            <person name="Ye F."/>
            <person name="Su P."/>
            <person name="Kiefer A.F."/>
            <person name="Nichols A."/>
            <person name="Cepeda A.J."/>
            <person name="Yan W."/>
            <person name="Fan B."/>
            <person name="Jiang Y."/>
            <person name="Adhikari A."/>
            <person name="Zheng C.-J."/>
            <person name="Schuster L."/>
            <person name="Cowan T.M."/>
            <person name="Smanski M.J."/>
            <person name="Chevrette M.G."/>
            <person name="De Carvalho L.P.S."/>
            <person name="Shen B."/>
        </authorList>
    </citation>
    <scope>NUCLEOTIDE SEQUENCE [LARGE SCALE GENOMIC DNA]</scope>
    <source>
        <strain evidence="1 2">NPDC019434</strain>
    </source>
</reference>
<protein>
    <recommendedName>
        <fullName evidence="3">HEAT repeat domain-containing protein</fullName>
    </recommendedName>
</protein>
<gene>
    <name evidence="1" type="ORF">ABZ507_17385</name>
</gene>
<accession>A0ABV2XCF6</accession>
<evidence type="ECO:0000313" key="1">
    <source>
        <dbReference type="EMBL" id="MEU2123587.1"/>
    </source>
</evidence>
<evidence type="ECO:0000313" key="2">
    <source>
        <dbReference type="Proteomes" id="UP001550535"/>
    </source>
</evidence>
<proteinExistence type="predicted"/>